<dbReference type="Pfam" id="PF07727">
    <property type="entry name" value="RVT_2"/>
    <property type="match status" value="1"/>
</dbReference>
<feature type="compositionally biased region" description="Basic and acidic residues" evidence="1">
    <location>
        <begin position="138"/>
        <end position="153"/>
    </location>
</feature>
<dbReference type="CDD" id="cd09272">
    <property type="entry name" value="RNase_HI_RT_Ty1"/>
    <property type="match status" value="1"/>
</dbReference>
<feature type="domain" description="Reverse transcriptase Ty1/copia-type" evidence="2">
    <location>
        <begin position="217"/>
        <end position="252"/>
    </location>
</feature>
<feature type="domain" description="Retroviral polymerase SH3-like" evidence="3">
    <location>
        <begin position="40"/>
        <end position="102"/>
    </location>
</feature>
<reference evidence="4 5" key="1">
    <citation type="submission" date="2018-09" db="EMBL/GenBank/DDBJ databases">
        <title>A high-quality reference genome of wild soybean provides a powerful tool to mine soybean genomes.</title>
        <authorList>
            <person name="Xie M."/>
            <person name="Chung C.Y.L."/>
            <person name="Li M.-W."/>
            <person name="Wong F.-L."/>
            <person name="Chan T.-F."/>
            <person name="Lam H.-M."/>
        </authorList>
    </citation>
    <scope>NUCLEOTIDE SEQUENCE [LARGE SCALE GENOMIC DNA]</scope>
    <source>
        <strain evidence="5">cv. W05</strain>
        <tissue evidence="4">Hypocotyl of etiolated seedlings</tissue>
    </source>
</reference>
<dbReference type="InterPro" id="IPR013103">
    <property type="entry name" value="RVT_2"/>
</dbReference>
<dbReference type="EMBL" id="QZWG01000014">
    <property type="protein sequence ID" value="RZB67207.1"/>
    <property type="molecule type" value="Genomic_DNA"/>
</dbReference>
<protein>
    <submittedName>
        <fullName evidence="4">Retrovirus-related Pol polyprotein from transposon RE1</fullName>
        <ecNumber evidence="4">2.7.7.7</ecNumber>
    </submittedName>
</protein>
<proteinExistence type="predicted"/>
<organism evidence="4 5">
    <name type="scientific">Glycine soja</name>
    <name type="common">Wild soybean</name>
    <dbReference type="NCBI Taxonomy" id="3848"/>
    <lineage>
        <taxon>Eukaryota</taxon>
        <taxon>Viridiplantae</taxon>
        <taxon>Streptophyta</taxon>
        <taxon>Embryophyta</taxon>
        <taxon>Tracheophyta</taxon>
        <taxon>Spermatophyta</taxon>
        <taxon>Magnoliopsida</taxon>
        <taxon>eudicotyledons</taxon>
        <taxon>Gunneridae</taxon>
        <taxon>Pentapetalae</taxon>
        <taxon>rosids</taxon>
        <taxon>fabids</taxon>
        <taxon>Fabales</taxon>
        <taxon>Fabaceae</taxon>
        <taxon>Papilionoideae</taxon>
        <taxon>50 kb inversion clade</taxon>
        <taxon>NPAAA clade</taxon>
        <taxon>indigoferoid/millettioid clade</taxon>
        <taxon>Phaseoleae</taxon>
        <taxon>Glycine</taxon>
        <taxon>Glycine subgen. Soja</taxon>
    </lineage>
</organism>
<keyword evidence="4" id="KW-0548">Nucleotidyltransferase</keyword>
<accession>A0A445H0T5</accession>
<feature type="region of interest" description="Disordered" evidence="1">
    <location>
        <begin position="133"/>
        <end position="155"/>
    </location>
</feature>
<dbReference type="InterPro" id="IPR057670">
    <property type="entry name" value="SH3_retrovirus"/>
</dbReference>
<dbReference type="PANTHER" id="PTHR11439:SF483">
    <property type="entry name" value="PEPTIDE SYNTHASE GLIP-LIKE, PUTATIVE (AFU_ORTHOLOGUE AFUA_3G12920)-RELATED"/>
    <property type="match status" value="1"/>
</dbReference>
<evidence type="ECO:0000313" key="5">
    <source>
        <dbReference type="Proteomes" id="UP000289340"/>
    </source>
</evidence>
<dbReference type="PANTHER" id="PTHR11439">
    <property type="entry name" value="GAG-POL-RELATED RETROTRANSPOSON"/>
    <property type="match status" value="1"/>
</dbReference>
<gene>
    <name evidence="4" type="ORF">D0Y65_037540</name>
</gene>
<dbReference type="Pfam" id="PF25597">
    <property type="entry name" value="SH3_retrovirus"/>
    <property type="match status" value="1"/>
</dbReference>
<evidence type="ECO:0000259" key="3">
    <source>
        <dbReference type="Pfam" id="PF25597"/>
    </source>
</evidence>
<dbReference type="EC" id="2.7.7.7" evidence="4"/>
<dbReference type="GO" id="GO:0003887">
    <property type="term" value="F:DNA-directed DNA polymerase activity"/>
    <property type="evidence" value="ECO:0007669"/>
    <property type="project" value="UniProtKB-EC"/>
</dbReference>
<evidence type="ECO:0000256" key="1">
    <source>
        <dbReference type="SAM" id="MobiDB-lite"/>
    </source>
</evidence>
<comment type="caution">
    <text evidence="4">The sequence shown here is derived from an EMBL/GenBank/DDBJ whole genome shotgun (WGS) entry which is preliminary data.</text>
</comment>
<sequence>MVRSMLKTKNLPHNFLDSMVPEEAWSGLKPSVKHFKVFGSLCYKHIPDQKRKKLDSKSEAMIFIGYNPTGSYKLYNPVTKQVVYSRDVHHMETEAWNWSKDSITPMTSLNLDWENDIFDDLVREEVAAEVNPNALISNDDHSPPRHLHVERPQRQRNLPSRLKDFQLYQASSSIVTAENDLAQHLVLLADAEPLSFKEAISDGKWREAMNEEIKSIERNVAKYKARLVEKGFMQREGLDYSEVFAPVARLETAPRAWNKRIDKFLSDSGFEKCSVEHAEVNLKLDKCENEAVVDGTIFRQIVGSLRYICHTRPELAFSVGMISKFMSDPRHSHMVAAKRILRYLRGTLNMGILFPHQDEKVRPHHVAYSDSDWCGDVLDRRTCSTACQASWLSSLLQELGIITGMAIELLVDSKSAIDLARNPVSHDRSKHIETKFHFLRDQVAKGKVKLVHCRTEVQLPDIMTKALKADRFKELRRKVGVQKSRAIMRFYAEKYRSQGEELMGRTVEERGVVEQWLEVEAHNFHPPAYNLALHVLFATMLGVTSDPNKVIEEE</sequence>
<keyword evidence="5" id="KW-1185">Reference proteome</keyword>
<dbReference type="Proteomes" id="UP000289340">
    <property type="component" value="Chromosome 14"/>
</dbReference>
<dbReference type="Gene3D" id="1.20.1050.10">
    <property type="match status" value="1"/>
</dbReference>
<evidence type="ECO:0000259" key="2">
    <source>
        <dbReference type="Pfam" id="PF07727"/>
    </source>
</evidence>
<keyword evidence="4" id="KW-0808">Transferase</keyword>
<dbReference type="AlphaFoldDB" id="A0A445H0T5"/>
<evidence type="ECO:0000313" key="4">
    <source>
        <dbReference type="EMBL" id="RZB67207.1"/>
    </source>
</evidence>
<name>A0A445H0T5_GLYSO</name>